<reference evidence="3 4" key="1">
    <citation type="submission" date="2018-01" db="EMBL/GenBank/DDBJ databases">
        <authorList>
            <person name="Fu G.-Y."/>
        </authorList>
    </citation>
    <scope>NUCLEOTIDE SEQUENCE [LARGE SCALE GENOMIC DNA]</scope>
    <source>
        <strain evidence="3 4">SY39</strain>
    </source>
</reference>
<organism evidence="3 4">
    <name type="scientific">Pseudazoarcus pumilus</name>
    <dbReference type="NCBI Taxonomy" id="2067960"/>
    <lineage>
        <taxon>Bacteria</taxon>
        <taxon>Pseudomonadati</taxon>
        <taxon>Pseudomonadota</taxon>
        <taxon>Betaproteobacteria</taxon>
        <taxon>Rhodocyclales</taxon>
        <taxon>Zoogloeaceae</taxon>
        <taxon>Pseudazoarcus</taxon>
    </lineage>
</organism>
<evidence type="ECO:0000259" key="2">
    <source>
        <dbReference type="Pfam" id="PF22150"/>
    </source>
</evidence>
<protein>
    <submittedName>
        <fullName evidence="3">Type IV pilus modification protein PilV</fullName>
    </submittedName>
</protein>
<dbReference type="Pfam" id="PF22150">
    <property type="entry name" value="Tt1218-like"/>
    <property type="match status" value="1"/>
</dbReference>
<dbReference type="OrthoDB" id="9155080at2"/>
<keyword evidence="4" id="KW-1185">Reference proteome</keyword>
<accession>A0A2I6S8B1</accession>
<keyword evidence="1" id="KW-0812">Transmembrane</keyword>
<evidence type="ECO:0000313" key="4">
    <source>
        <dbReference type="Proteomes" id="UP000242205"/>
    </source>
</evidence>
<evidence type="ECO:0000313" key="3">
    <source>
        <dbReference type="EMBL" id="AUN95495.1"/>
    </source>
</evidence>
<dbReference type="NCBIfam" id="TIGR02523">
    <property type="entry name" value="type_IV_pilV"/>
    <property type="match status" value="1"/>
</dbReference>
<feature type="transmembrane region" description="Helical" evidence="1">
    <location>
        <begin position="20"/>
        <end position="37"/>
    </location>
</feature>
<dbReference type="KEGG" id="atw:C0099_11495"/>
<name>A0A2I6S8B1_9RHOO</name>
<keyword evidence="1" id="KW-0472">Membrane</keyword>
<sequence length="155" mass="16587">MSVTRPAKNSRQRGMSLLEVLVAIVVLALGLLGLAALQMTSLKGGHGAYLRSQAAQLAYDMSDRLRANRESAPDYAFALPDPRPACDRALAPAGTLPQRDVAEWLNTLACVLPQGNGSVARVAGTDVYDISVRWIEREADEDGGTDGELALRVQL</sequence>
<feature type="domain" description="Type IV pilin Tt1218-like" evidence="2">
    <location>
        <begin position="36"/>
        <end position="77"/>
    </location>
</feature>
<dbReference type="NCBIfam" id="TIGR02532">
    <property type="entry name" value="IV_pilin_GFxxxE"/>
    <property type="match status" value="1"/>
</dbReference>
<proteinExistence type="predicted"/>
<dbReference type="AlphaFoldDB" id="A0A2I6S8B1"/>
<dbReference type="InterPro" id="IPR012902">
    <property type="entry name" value="N_methyl_site"/>
</dbReference>
<keyword evidence="1" id="KW-1133">Transmembrane helix</keyword>
<gene>
    <name evidence="3" type="primary">pilV</name>
    <name evidence="3" type="ORF">C0099_11495</name>
</gene>
<dbReference type="Pfam" id="PF07963">
    <property type="entry name" value="N_methyl"/>
    <property type="match status" value="1"/>
</dbReference>
<evidence type="ECO:0000256" key="1">
    <source>
        <dbReference type="SAM" id="Phobius"/>
    </source>
</evidence>
<dbReference type="Proteomes" id="UP000242205">
    <property type="component" value="Chromosome"/>
</dbReference>
<dbReference type="InterPro" id="IPR013362">
    <property type="entry name" value="Pilus_4_PilV"/>
</dbReference>
<dbReference type="InterPro" id="IPR054402">
    <property type="entry name" value="Tt1218-like_dom"/>
</dbReference>
<dbReference type="EMBL" id="CP025682">
    <property type="protein sequence ID" value="AUN95495.1"/>
    <property type="molecule type" value="Genomic_DNA"/>
</dbReference>